<dbReference type="InterPro" id="IPR036513">
    <property type="entry name" value="STAS_dom_sf"/>
</dbReference>
<evidence type="ECO:0000313" key="2">
    <source>
        <dbReference type="EMBL" id="SDD86168.1"/>
    </source>
</evidence>
<proteinExistence type="predicted"/>
<evidence type="ECO:0000259" key="1">
    <source>
        <dbReference type="PROSITE" id="PS50801"/>
    </source>
</evidence>
<dbReference type="Pfam" id="PF13466">
    <property type="entry name" value="STAS_2"/>
    <property type="match status" value="1"/>
</dbReference>
<dbReference type="AlphaFoldDB" id="A0A1G6Y6Y7"/>
<gene>
    <name evidence="2" type="ORF">SAMN05421548_12733</name>
</gene>
<dbReference type="InterPro" id="IPR058548">
    <property type="entry name" value="MlaB-like_STAS"/>
</dbReference>
<dbReference type="Proteomes" id="UP000198908">
    <property type="component" value="Unassembled WGS sequence"/>
</dbReference>
<sequence>MSERFATGATLTHESAKAALLAGLAQISAGASAVDCAALTRFDSSALAVLIAWQRAARERGASLAVLNLPSALASLARAYGVDSLLHERH</sequence>
<dbReference type="InterPro" id="IPR002645">
    <property type="entry name" value="STAS_dom"/>
</dbReference>
<dbReference type="PROSITE" id="PS50801">
    <property type="entry name" value="STAS"/>
    <property type="match status" value="1"/>
</dbReference>
<dbReference type="SUPFAM" id="SSF52091">
    <property type="entry name" value="SpoIIaa-like"/>
    <property type="match status" value="1"/>
</dbReference>
<keyword evidence="3" id="KW-1185">Reference proteome</keyword>
<dbReference type="OrthoDB" id="9156744at2"/>
<dbReference type="Gene3D" id="3.30.750.24">
    <property type="entry name" value="STAS domain"/>
    <property type="match status" value="1"/>
</dbReference>
<name>A0A1G6Y6Y7_9BURK</name>
<dbReference type="EMBL" id="FMYQ01000027">
    <property type="protein sequence ID" value="SDD86168.1"/>
    <property type="molecule type" value="Genomic_DNA"/>
</dbReference>
<evidence type="ECO:0000313" key="3">
    <source>
        <dbReference type="Proteomes" id="UP000198908"/>
    </source>
</evidence>
<feature type="domain" description="STAS" evidence="1">
    <location>
        <begin position="1"/>
        <end position="90"/>
    </location>
</feature>
<reference evidence="3" key="1">
    <citation type="submission" date="2016-09" db="EMBL/GenBank/DDBJ databases">
        <authorList>
            <person name="Varghese N."/>
            <person name="Submissions S."/>
        </authorList>
    </citation>
    <scope>NUCLEOTIDE SEQUENCE [LARGE SCALE GENOMIC DNA]</scope>
    <source>
        <strain evidence="3">TNe-862</strain>
    </source>
</reference>
<protein>
    <submittedName>
        <fullName evidence="2">Phospholipid transport system transporter-binding protein</fullName>
    </submittedName>
</protein>
<dbReference type="STRING" id="416944.SAMN05421548_12733"/>
<dbReference type="RefSeq" id="WP_092002619.1">
    <property type="nucleotide sequence ID" value="NZ_FMYQ01000027.1"/>
</dbReference>
<dbReference type="CDD" id="cd07043">
    <property type="entry name" value="STAS_anti-anti-sigma_factors"/>
    <property type="match status" value="1"/>
</dbReference>
<accession>A0A1G6Y6Y7</accession>
<organism evidence="2 3">
    <name type="scientific">Paraburkholderia lycopersici</name>
    <dbReference type="NCBI Taxonomy" id="416944"/>
    <lineage>
        <taxon>Bacteria</taxon>
        <taxon>Pseudomonadati</taxon>
        <taxon>Pseudomonadota</taxon>
        <taxon>Betaproteobacteria</taxon>
        <taxon>Burkholderiales</taxon>
        <taxon>Burkholderiaceae</taxon>
        <taxon>Paraburkholderia</taxon>
    </lineage>
</organism>